<organism evidence="2 3">
    <name type="scientific">Brachionus plicatilis</name>
    <name type="common">Marine rotifer</name>
    <name type="synonym">Brachionus muelleri</name>
    <dbReference type="NCBI Taxonomy" id="10195"/>
    <lineage>
        <taxon>Eukaryota</taxon>
        <taxon>Metazoa</taxon>
        <taxon>Spiralia</taxon>
        <taxon>Gnathifera</taxon>
        <taxon>Rotifera</taxon>
        <taxon>Eurotatoria</taxon>
        <taxon>Monogononta</taxon>
        <taxon>Pseudotrocha</taxon>
        <taxon>Ploima</taxon>
        <taxon>Brachionidae</taxon>
        <taxon>Brachionus</taxon>
    </lineage>
</organism>
<name>A0A3M7Q3I7_BRAPC</name>
<dbReference type="AlphaFoldDB" id="A0A3M7Q3I7"/>
<protein>
    <submittedName>
        <fullName evidence="2">Uncharacterized protein</fullName>
    </submittedName>
</protein>
<keyword evidence="3" id="KW-1185">Reference proteome</keyword>
<keyword evidence="1" id="KW-0812">Transmembrane</keyword>
<sequence>MFDNQELFYFAIFLRENPGSLERSSVLPFSPMRRDRFVKLKKKLDLCHMIHTVLLELIEVDVICVGFLLLLSGRNIISYTIFLVKKSKNEQALQLMTRLHAFLYV</sequence>
<feature type="transmembrane region" description="Helical" evidence="1">
    <location>
        <begin position="49"/>
        <end position="71"/>
    </location>
</feature>
<evidence type="ECO:0000313" key="2">
    <source>
        <dbReference type="EMBL" id="RNA05774.1"/>
    </source>
</evidence>
<dbReference type="Proteomes" id="UP000276133">
    <property type="component" value="Unassembled WGS sequence"/>
</dbReference>
<evidence type="ECO:0000256" key="1">
    <source>
        <dbReference type="SAM" id="Phobius"/>
    </source>
</evidence>
<dbReference type="EMBL" id="REGN01007606">
    <property type="protein sequence ID" value="RNA05774.1"/>
    <property type="molecule type" value="Genomic_DNA"/>
</dbReference>
<accession>A0A3M7Q3I7</accession>
<gene>
    <name evidence="2" type="ORF">BpHYR1_006281</name>
</gene>
<evidence type="ECO:0000313" key="3">
    <source>
        <dbReference type="Proteomes" id="UP000276133"/>
    </source>
</evidence>
<proteinExistence type="predicted"/>
<comment type="caution">
    <text evidence="2">The sequence shown here is derived from an EMBL/GenBank/DDBJ whole genome shotgun (WGS) entry which is preliminary data.</text>
</comment>
<reference evidence="2 3" key="1">
    <citation type="journal article" date="2018" name="Sci. Rep.">
        <title>Genomic signatures of local adaptation to the degree of environmental predictability in rotifers.</title>
        <authorList>
            <person name="Franch-Gras L."/>
            <person name="Hahn C."/>
            <person name="Garcia-Roger E.M."/>
            <person name="Carmona M.J."/>
            <person name="Serra M."/>
            <person name="Gomez A."/>
        </authorList>
    </citation>
    <scope>NUCLEOTIDE SEQUENCE [LARGE SCALE GENOMIC DNA]</scope>
    <source>
        <strain evidence="2">HYR1</strain>
    </source>
</reference>
<keyword evidence="1" id="KW-1133">Transmembrane helix</keyword>
<keyword evidence="1" id="KW-0472">Membrane</keyword>